<dbReference type="InterPro" id="IPR002293">
    <property type="entry name" value="AA/rel_permease1"/>
</dbReference>
<feature type="transmembrane region" description="Helical" evidence="6">
    <location>
        <begin position="12"/>
        <end position="33"/>
    </location>
</feature>
<keyword evidence="3 6" id="KW-0812">Transmembrane</keyword>
<feature type="transmembrane region" description="Helical" evidence="6">
    <location>
        <begin position="94"/>
        <end position="115"/>
    </location>
</feature>
<feature type="transmembrane region" description="Helical" evidence="6">
    <location>
        <begin position="159"/>
        <end position="179"/>
    </location>
</feature>
<reference evidence="8" key="1">
    <citation type="submission" date="2023-07" db="EMBL/GenBank/DDBJ databases">
        <authorList>
            <person name="Colorado M.A."/>
            <person name="Villamil L.M."/>
            <person name="Melo J.F."/>
            <person name="Rodriguez J.A."/>
            <person name="Ruiz R.Y."/>
        </authorList>
    </citation>
    <scope>NUCLEOTIDE SEQUENCE [LARGE SCALE GENOMIC DNA]</scope>
    <source>
        <strain evidence="8">C33</strain>
    </source>
</reference>
<evidence type="ECO:0000256" key="4">
    <source>
        <dbReference type="ARBA" id="ARBA00022989"/>
    </source>
</evidence>
<evidence type="ECO:0000256" key="3">
    <source>
        <dbReference type="ARBA" id="ARBA00022692"/>
    </source>
</evidence>
<comment type="caution">
    <text evidence="7">The sequence shown here is derived from an EMBL/GenBank/DDBJ whole genome shotgun (WGS) entry which is preliminary data.</text>
</comment>
<evidence type="ECO:0000313" key="7">
    <source>
        <dbReference type="EMBL" id="MDX8335906.1"/>
    </source>
</evidence>
<gene>
    <name evidence="7" type="ORF">RFV38_05260</name>
</gene>
<dbReference type="Gene3D" id="1.20.1740.10">
    <property type="entry name" value="Amino acid/polyamine transporter I"/>
    <property type="match status" value="1"/>
</dbReference>
<feature type="transmembrane region" description="Helical" evidence="6">
    <location>
        <begin position="330"/>
        <end position="350"/>
    </location>
</feature>
<evidence type="ECO:0000256" key="5">
    <source>
        <dbReference type="ARBA" id="ARBA00023136"/>
    </source>
</evidence>
<dbReference type="Proteomes" id="UP001279681">
    <property type="component" value="Unassembled WGS sequence"/>
</dbReference>
<evidence type="ECO:0000256" key="2">
    <source>
        <dbReference type="ARBA" id="ARBA00022475"/>
    </source>
</evidence>
<keyword evidence="2" id="KW-1003">Cell membrane</keyword>
<dbReference type="PANTHER" id="PTHR42770">
    <property type="entry name" value="AMINO ACID TRANSPORTER-RELATED"/>
    <property type="match status" value="1"/>
</dbReference>
<feature type="transmembrane region" description="Helical" evidence="6">
    <location>
        <begin position="410"/>
        <end position="428"/>
    </location>
</feature>
<feature type="transmembrane region" description="Helical" evidence="6">
    <location>
        <begin position="199"/>
        <end position="221"/>
    </location>
</feature>
<keyword evidence="8" id="KW-1185">Reference proteome</keyword>
<organism evidence="7 8">
    <name type="scientific">Candidatus Cetobacterium colombiensis</name>
    <dbReference type="NCBI Taxonomy" id="3073100"/>
    <lineage>
        <taxon>Bacteria</taxon>
        <taxon>Fusobacteriati</taxon>
        <taxon>Fusobacteriota</taxon>
        <taxon>Fusobacteriia</taxon>
        <taxon>Fusobacteriales</taxon>
        <taxon>Fusobacteriaceae</taxon>
        <taxon>Cetobacterium</taxon>
    </lineage>
</organism>
<dbReference type="PIRSF" id="PIRSF006060">
    <property type="entry name" value="AA_transporter"/>
    <property type="match status" value="1"/>
</dbReference>
<feature type="transmembrane region" description="Helical" evidence="6">
    <location>
        <begin position="45"/>
        <end position="64"/>
    </location>
</feature>
<feature type="transmembrane region" description="Helical" evidence="6">
    <location>
        <begin position="385"/>
        <end position="404"/>
    </location>
</feature>
<feature type="transmembrane region" description="Helical" evidence="6">
    <location>
        <begin position="127"/>
        <end position="147"/>
    </location>
</feature>
<keyword evidence="4 6" id="KW-1133">Transmembrane helix</keyword>
<proteinExistence type="predicted"/>
<feature type="transmembrane region" description="Helical" evidence="6">
    <location>
        <begin position="356"/>
        <end position="373"/>
    </location>
</feature>
<sequence>MAENTAPKGKKLGLTSILLLGINGIIGSGIFLLPNKAYAEVGVSSVLVILVGAILVISLALCYAEASSKFNQNGASYVYAKAAFGDLVGFEVGFYTWVVGVLGWAGEIAALLLAIQSVYPPLQDKVTYNITAIAICFFLAIINYFGLNFSKIFNTLSSLGKLIPLVLFVIIGVFFMHYNNFTPFIPPLDNTADIYGTDFGAAFAVIFYAYLGFEFLPIAAGNMENPQKNLPKAIITVVLFCAAFYTLITLVCIGILGPDLAKTSVPVASATGLILGKAGYDFITLGTIISIAGICWSYSFNTPIVAAALADNGFLPKIVSKKSKHNTPGYAILMTALVVAFLVTTGGFLFLAAVNVVAAFVEYIPTALSIPFLRKKKDLPNNYKIPFGPVIPIFAVIVSVVMLSQAGAKTIIYGLSGLIVGAIIYYAYGKKNIELKDKEDNTPNNDEKKVQ</sequence>
<keyword evidence="5 6" id="KW-0472">Membrane</keyword>
<accession>A0ABU4W8Q8</accession>
<dbReference type="InterPro" id="IPR050367">
    <property type="entry name" value="APC_superfamily"/>
</dbReference>
<dbReference type="PANTHER" id="PTHR42770:SF18">
    <property type="entry name" value="ARGININE_AGMATINE ANTIPORTER"/>
    <property type="match status" value="1"/>
</dbReference>
<evidence type="ECO:0000313" key="8">
    <source>
        <dbReference type="Proteomes" id="UP001279681"/>
    </source>
</evidence>
<feature type="transmembrane region" description="Helical" evidence="6">
    <location>
        <begin position="282"/>
        <end position="309"/>
    </location>
</feature>
<evidence type="ECO:0000256" key="1">
    <source>
        <dbReference type="ARBA" id="ARBA00004651"/>
    </source>
</evidence>
<name>A0ABU4W8Q8_9FUSO</name>
<protein>
    <submittedName>
        <fullName evidence="7">APC family permease</fullName>
    </submittedName>
</protein>
<feature type="transmembrane region" description="Helical" evidence="6">
    <location>
        <begin position="233"/>
        <end position="256"/>
    </location>
</feature>
<dbReference type="Pfam" id="PF13520">
    <property type="entry name" value="AA_permease_2"/>
    <property type="match status" value="1"/>
</dbReference>
<dbReference type="RefSeq" id="WP_320313310.1">
    <property type="nucleotide sequence ID" value="NZ_JAVIKH010000005.1"/>
</dbReference>
<comment type="subcellular location">
    <subcellularLocation>
        <location evidence="1">Cell membrane</location>
        <topology evidence="1">Multi-pass membrane protein</topology>
    </subcellularLocation>
</comment>
<evidence type="ECO:0000256" key="6">
    <source>
        <dbReference type="SAM" id="Phobius"/>
    </source>
</evidence>
<dbReference type="EMBL" id="JAVIKH010000005">
    <property type="protein sequence ID" value="MDX8335906.1"/>
    <property type="molecule type" value="Genomic_DNA"/>
</dbReference>